<protein>
    <submittedName>
        <fullName evidence="7">Rod shape-determining protein RodA</fullName>
    </submittedName>
</protein>
<dbReference type="GO" id="GO:0008360">
    <property type="term" value="P:regulation of cell shape"/>
    <property type="evidence" value="ECO:0007669"/>
    <property type="project" value="UniProtKB-KW"/>
</dbReference>
<accession>A0A3B0ZK80</accession>
<dbReference type="GO" id="GO:0051301">
    <property type="term" value="P:cell division"/>
    <property type="evidence" value="ECO:0007669"/>
    <property type="project" value="InterPro"/>
</dbReference>
<dbReference type="PANTHER" id="PTHR30474:SF1">
    <property type="entry name" value="PEPTIDOGLYCAN GLYCOSYLTRANSFERASE MRDB"/>
    <property type="match status" value="1"/>
</dbReference>
<dbReference type="Pfam" id="PF01098">
    <property type="entry name" value="FTSW_RODA_SPOVE"/>
    <property type="match status" value="1"/>
</dbReference>
<feature type="transmembrane region" description="Helical" evidence="6">
    <location>
        <begin position="283"/>
        <end position="304"/>
    </location>
</feature>
<evidence type="ECO:0000256" key="6">
    <source>
        <dbReference type="SAM" id="Phobius"/>
    </source>
</evidence>
<organism evidence="7">
    <name type="scientific">hydrothermal vent metagenome</name>
    <dbReference type="NCBI Taxonomy" id="652676"/>
    <lineage>
        <taxon>unclassified sequences</taxon>
        <taxon>metagenomes</taxon>
        <taxon>ecological metagenomes</taxon>
    </lineage>
</organism>
<dbReference type="EMBL" id="UOFR01000023">
    <property type="protein sequence ID" value="VAW93878.1"/>
    <property type="molecule type" value="Genomic_DNA"/>
</dbReference>
<dbReference type="InterPro" id="IPR001182">
    <property type="entry name" value="FtsW/RodA"/>
</dbReference>
<feature type="transmembrane region" description="Helical" evidence="6">
    <location>
        <begin position="194"/>
        <end position="212"/>
    </location>
</feature>
<gene>
    <name evidence="7" type="ORF">MNBD_GAMMA21-167</name>
</gene>
<comment type="subcellular location">
    <subcellularLocation>
        <location evidence="1">Membrane</location>
        <topology evidence="1">Multi-pass membrane protein</topology>
    </subcellularLocation>
</comment>
<name>A0A3B0ZK80_9ZZZZ</name>
<feature type="transmembrane region" description="Helical" evidence="6">
    <location>
        <begin position="29"/>
        <end position="49"/>
    </location>
</feature>
<evidence type="ECO:0000256" key="2">
    <source>
        <dbReference type="ARBA" id="ARBA00022692"/>
    </source>
</evidence>
<feature type="transmembrane region" description="Helical" evidence="6">
    <location>
        <begin position="150"/>
        <end position="166"/>
    </location>
</feature>
<dbReference type="GO" id="GO:0005886">
    <property type="term" value="C:plasma membrane"/>
    <property type="evidence" value="ECO:0007669"/>
    <property type="project" value="TreeGrafter"/>
</dbReference>
<keyword evidence="4 6" id="KW-1133">Transmembrane helix</keyword>
<dbReference type="PANTHER" id="PTHR30474">
    <property type="entry name" value="CELL CYCLE PROTEIN"/>
    <property type="match status" value="1"/>
</dbReference>
<feature type="transmembrane region" description="Helical" evidence="6">
    <location>
        <begin position="85"/>
        <end position="104"/>
    </location>
</feature>
<reference evidence="7" key="1">
    <citation type="submission" date="2018-06" db="EMBL/GenBank/DDBJ databases">
        <authorList>
            <person name="Zhirakovskaya E."/>
        </authorList>
    </citation>
    <scope>NUCLEOTIDE SEQUENCE</scope>
</reference>
<feature type="transmembrane region" description="Helical" evidence="6">
    <location>
        <begin position="61"/>
        <end position="79"/>
    </location>
</feature>
<sequence length="379" mass="41785">MQGFSRSEFTDTTRINAGRRMLHGFHIDLPLLLGLLVLVMVGILVLYSASEQDNKLVEQQLIRLAIAFVVMFVVAQLSPDTLRHWSPWLFMIGLIMLIAVLLVGEEGKGAQRWLNLGFFTFQPSELMKLALPMLLAWYLSEAQLPPKLKQIAVVLIMIMIPTILVAKQPDLGTALLLASSGIFVLFLAGLRWFYILLSFILLVPASLALWFYGMHGYQRSRILTFLNPESDPLGSGYHIIQSSIAIGSGGLYGKGWLNGTQSHLDFLPERKTDFIFSAFSEEFGLIGAIILLFIYGIIIARGLIIAAQAQDTFSRLLAGSITITFFIYVFINIGMVSGLLPVVGIPLPMVSFGGTSMVTLSAGFGILMSIQTHRKLIAS</sequence>
<proteinExistence type="inferred from homology"/>
<evidence type="ECO:0000313" key="7">
    <source>
        <dbReference type="EMBL" id="VAW93878.1"/>
    </source>
</evidence>
<feature type="transmembrane region" description="Helical" evidence="6">
    <location>
        <begin position="171"/>
        <end position="188"/>
    </location>
</feature>
<dbReference type="AlphaFoldDB" id="A0A3B0ZK80"/>
<keyword evidence="3" id="KW-0133">Cell shape</keyword>
<evidence type="ECO:0000256" key="4">
    <source>
        <dbReference type="ARBA" id="ARBA00022989"/>
    </source>
</evidence>
<dbReference type="NCBIfam" id="TIGR02210">
    <property type="entry name" value="rodA_shape"/>
    <property type="match status" value="1"/>
</dbReference>
<keyword evidence="5 6" id="KW-0472">Membrane</keyword>
<keyword evidence="2 6" id="KW-0812">Transmembrane</keyword>
<feature type="transmembrane region" description="Helical" evidence="6">
    <location>
        <begin position="316"/>
        <end position="343"/>
    </location>
</feature>
<feature type="transmembrane region" description="Helical" evidence="6">
    <location>
        <begin position="349"/>
        <end position="370"/>
    </location>
</feature>
<dbReference type="GO" id="GO:0015648">
    <property type="term" value="F:lipid-linked peptidoglycan transporter activity"/>
    <property type="evidence" value="ECO:0007669"/>
    <property type="project" value="TreeGrafter"/>
</dbReference>
<dbReference type="GO" id="GO:0032153">
    <property type="term" value="C:cell division site"/>
    <property type="evidence" value="ECO:0007669"/>
    <property type="project" value="TreeGrafter"/>
</dbReference>
<evidence type="ECO:0000256" key="5">
    <source>
        <dbReference type="ARBA" id="ARBA00023136"/>
    </source>
</evidence>
<evidence type="ECO:0000256" key="1">
    <source>
        <dbReference type="ARBA" id="ARBA00004141"/>
    </source>
</evidence>
<dbReference type="InterPro" id="IPR011923">
    <property type="entry name" value="RodA/MrdB"/>
</dbReference>
<evidence type="ECO:0000256" key="3">
    <source>
        <dbReference type="ARBA" id="ARBA00022960"/>
    </source>
</evidence>
<dbReference type="HAMAP" id="MF_02079">
    <property type="entry name" value="PGT_RodA"/>
    <property type="match status" value="1"/>
</dbReference>